<evidence type="ECO:0000256" key="4">
    <source>
        <dbReference type="ARBA" id="ARBA00022679"/>
    </source>
</evidence>
<reference evidence="11" key="1">
    <citation type="submission" date="2018-07" db="EMBL/GenBank/DDBJ databases">
        <authorList>
            <person name="Cremen M.C."/>
            <person name="Leliaert F."/>
            <person name="West J."/>
            <person name="Lam D.W."/>
            <person name="Shimada S."/>
            <person name="Lopez-Bautista J.M."/>
            <person name="Verbruggen H."/>
        </authorList>
    </citation>
    <scope>NUCLEOTIDE SEQUENCE</scope>
</reference>
<dbReference type="Pfam" id="PF04998">
    <property type="entry name" value="RNA_pol_Rpb1_5"/>
    <property type="match status" value="1"/>
</dbReference>
<dbReference type="InterPro" id="IPR012756">
    <property type="entry name" value="DNA-dir_RpoC2_beta_pp"/>
</dbReference>
<dbReference type="InterPro" id="IPR007081">
    <property type="entry name" value="RNA_pol_Rpb1_5"/>
</dbReference>
<dbReference type="CDD" id="cd02655">
    <property type="entry name" value="RNAP_beta'_C"/>
    <property type="match status" value="1"/>
</dbReference>
<keyword evidence="3 11" id="KW-0934">Plastid</keyword>
<keyword evidence="4" id="KW-0808">Transferase</keyword>
<evidence type="ECO:0000259" key="9">
    <source>
        <dbReference type="Pfam" id="PF04998"/>
    </source>
</evidence>
<dbReference type="EMBL" id="MH591091">
    <property type="protein sequence ID" value="AYC64183.1"/>
    <property type="molecule type" value="Genomic_DNA"/>
</dbReference>
<dbReference type="InterPro" id="IPR007083">
    <property type="entry name" value="RNA_pol_Rpb1_4"/>
</dbReference>
<geneLocation type="chloroplast" evidence="11"/>
<dbReference type="Pfam" id="PF05000">
    <property type="entry name" value="RNA_pol_Rpb1_4"/>
    <property type="match status" value="1"/>
</dbReference>
<protein>
    <recommendedName>
        <fullName evidence="1">DNA-directed RNA polymerase</fullName>
        <ecNumber evidence="1">2.7.7.6</ecNumber>
    </recommendedName>
</protein>
<dbReference type="Gene3D" id="1.10.132.30">
    <property type="match status" value="1"/>
</dbReference>
<evidence type="ECO:0000256" key="2">
    <source>
        <dbReference type="ARBA" id="ARBA00022478"/>
    </source>
</evidence>
<dbReference type="GO" id="GO:0006351">
    <property type="term" value="P:DNA-templated transcription"/>
    <property type="evidence" value="ECO:0007669"/>
    <property type="project" value="InterPro"/>
</dbReference>
<dbReference type="Gene3D" id="1.10.150.390">
    <property type="match status" value="1"/>
</dbReference>
<dbReference type="GO" id="GO:0003899">
    <property type="term" value="F:DNA-directed RNA polymerase activity"/>
    <property type="evidence" value="ECO:0007669"/>
    <property type="project" value="UniProtKB-EC"/>
</dbReference>
<feature type="domain" description="RNA polymerase Rpb1" evidence="10">
    <location>
        <begin position="87"/>
        <end position="164"/>
    </location>
</feature>
<dbReference type="EC" id="2.7.7.6" evidence="1"/>
<dbReference type="SUPFAM" id="SSF64484">
    <property type="entry name" value="beta and beta-prime subunits of DNA dependent RNA-polymerase"/>
    <property type="match status" value="1"/>
</dbReference>
<evidence type="ECO:0000256" key="3">
    <source>
        <dbReference type="ARBA" id="ARBA00022640"/>
    </source>
</evidence>
<dbReference type="InterPro" id="IPR045867">
    <property type="entry name" value="DNA-dir_RpoC_beta_prime"/>
</dbReference>
<sequence length="1428" mass="162586">MVIFFNICFNKRRLKQLISWFFYSRGPHATLEFLELIKNVGFHQATLAGVSIGAEDLCSPQGKPPLFRNIESHARSSRRDVSRGTTTHAERVTRLLDTWNDTSERIKQLVVEGFRGMDANNPVYMMAFSGARGSVAQIRQLAGMRGLMADPQGEIIDFPIRSNFREGLSLTEYVISCYGARKGIVDTALRTATSGYLTRRLVDVAQHVVVGQRNCLTSRGVWLGHLYDGPKLLLRVEQRLIGRIFIKASRDSLPNFQGLEITPRLASHVSSTNNKICVRSPLTCSMAGGLCQFCYGWNLANGSLVALGEAVGVLAAQSIGEPGTQLTMRTFHTGGVFSGGVTERMRSPVRGKVHYLTRFAGCLVRTSQGKIGFLVKNQGRLEVIGFYPRGHRVGFGVESHMLLLVREGGQVQARQQIAELEAPVTFTTLEREHSFQAPVSGQLFFQKLSILEQRTRAGYSRIFGHQLGRAWILHTQCFLKTHINNLFPDNLDLLDDQTHLQRFQIFWSGSYFLRFTEPKSDNFSRFRSLISPRDSSRLLDYSKIRSCLKGLNALEPFKVFRKFHYLLASQVSKLVLTFLGPTPLFKEHASHSFVSAYGVEWELSPFLKFFYVCCSDRVVLLSYQNWANGFFNTARNVRFLVNPRGGVWNCWKLNSPQISLIPKTSLPSNAIIRCNLYTRNLLGLNTRLNRSLGLEFPSKSFSGRVFGFRWVLVKLTISLAPDSVVKKDKALEETSSSGAKDNRKLAKRQLTFVSRRKNYPKLPISSNNRRGSLSRVIRRPVFWKKNWVGLWVCWQPKTNNSKRKTGGRALGLRIDGHRSWNIQGFPRAKAQLKRQKNKFASGVSLIEHRARFRSWRFRLPNKGSPKINHCFVHFKGFSTRNCQDQFAVKELEVNKFELKRPKASFSLLDISCIIYSLETPSNFCLQPSILLPQLSCFKTNKRRRANLVRRLTFRDPTEMPGGPKLRFGLKNSLNFRYKIFRSLNSFHQSWFKKTILGARSYQIRVSNLSSSWWGGYKPLSHKVGENARWKLIKPVVWARTHYWSWPIPRIGPHSVTKSRIGSWKYSTQPRSLYFEWSNQQIFGEFCEEKGTETYAVLDSRNCYCAWGTFSENKQVGTIIRQGEKIVNQRICSTSGQIIQRSLCTMLFQPATGLLFAARGIIHEQSNAYVFRGTRLFTSFDRQRKTGDIIQGIPRIEECFEARRTRGGNPLLGHWPGRLDQLVDQTTQQITSGSPQRSVDRAVLQLQHEILEALQRVYCSQGVYISDKHFEIIIQQMTLHARVIDGSSTGLLCGELVPTRWLERYNNLRFQSTHQIKTLSSQNSSVISQKRDSRLSNTELQVAGISLNHNNSKKKKLSFFARKPVDYRPTILGITRTCLETDSFISAASFQETTRVLSRAAVEGKIDFIRGLKENVILGHLIPSGTGFL</sequence>
<keyword evidence="11" id="KW-0150">Chloroplast</keyword>
<evidence type="ECO:0000259" key="10">
    <source>
        <dbReference type="Pfam" id="PF05000"/>
    </source>
</evidence>
<dbReference type="GO" id="GO:0046872">
    <property type="term" value="F:metal ion binding"/>
    <property type="evidence" value="ECO:0007669"/>
    <property type="project" value="UniProtKB-KW"/>
</dbReference>
<dbReference type="PANTHER" id="PTHR19376">
    <property type="entry name" value="DNA-DIRECTED RNA POLYMERASE"/>
    <property type="match status" value="1"/>
</dbReference>
<evidence type="ECO:0000256" key="6">
    <source>
        <dbReference type="ARBA" id="ARBA00022723"/>
    </source>
</evidence>
<keyword evidence="8" id="KW-0804">Transcription</keyword>
<dbReference type="InterPro" id="IPR038120">
    <property type="entry name" value="Rpb1_funnel_sf"/>
</dbReference>
<keyword evidence="2" id="KW-0240">DNA-directed RNA polymerase</keyword>
<evidence type="ECO:0000313" key="11">
    <source>
        <dbReference type="EMBL" id="AYC64183.1"/>
    </source>
</evidence>
<name>A0A3S5X1X5_9CHLO</name>
<reference evidence="11" key="2">
    <citation type="journal article" date="2019" name="Mol. Phylogenet. Evol.">
        <title>Reassessment of the classification of bryopsidales (chlorophyta) based on chloroplast phylogenomic analyses.</title>
        <authorList>
            <person name="Cremen M.C."/>
            <person name="Leliaert F."/>
            <person name="West J."/>
            <person name="Lam D.W."/>
            <person name="Shimada S."/>
            <person name="Lopez-Bautista J.M."/>
            <person name="Verbruggen H."/>
        </authorList>
    </citation>
    <scope>NUCLEOTIDE SEQUENCE</scope>
</reference>
<gene>
    <name evidence="11" type="primary">rpoC2</name>
</gene>
<organism evidence="11">
    <name type="scientific">Pseudobryopsis hainanensis</name>
    <dbReference type="NCBI Taxonomy" id="2320808"/>
    <lineage>
        <taxon>Eukaryota</taxon>
        <taxon>Viridiplantae</taxon>
        <taxon>Chlorophyta</taxon>
        <taxon>core chlorophytes</taxon>
        <taxon>Ulvophyceae</taxon>
        <taxon>TCBD clade</taxon>
        <taxon>Bryopsidales</taxon>
        <taxon>Bryopsidineae</taxon>
        <taxon>Pseudobryopsidaceae</taxon>
        <taxon>Pseudobryopsis</taxon>
    </lineage>
</organism>
<dbReference type="PANTHER" id="PTHR19376:SF68">
    <property type="entry name" value="DNA-DIRECTED RNA POLYMERASE SUBUNIT BETA"/>
    <property type="match status" value="1"/>
</dbReference>
<dbReference type="GO" id="GO:0003677">
    <property type="term" value="F:DNA binding"/>
    <property type="evidence" value="ECO:0007669"/>
    <property type="project" value="InterPro"/>
</dbReference>
<evidence type="ECO:0000256" key="8">
    <source>
        <dbReference type="ARBA" id="ARBA00023163"/>
    </source>
</evidence>
<proteinExistence type="predicted"/>
<accession>A0A3S5X1X5</accession>
<keyword evidence="5" id="KW-0548">Nucleotidyltransferase</keyword>
<keyword evidence="6" id="KW-0479">Metal-binding</keyword>
<dbReference type="Gene3D" id="1.10.1790.20">
    <property type="match status" value="1"/>
</dbReference>
<evidence type="ECO:0000256" key="5">
    <source>
        <dbReference type="ARBA" id="ARBA00022695"/>
    </source>
</evidence>
<keyword evidence="7" id="KW-0862">Zinc</keyword>
<evidence type="ECO:0000256" key="1">
    <source>
        <dbReference type="ARBA" id="ARBA00012418"/>
    </source>
</evidence>
<feature type="domain" description="RNA polymerase Rpb1" evidence="9">
    <location>
        <begin position="167"/>
        <end position="351"/>
    </location>
</feature>
<dbReference type="GO" id="GO:0000428">
    <property type="term" value="C:DNA-directed RNA polymerase complex"/>
    <property type="evidence" value="ECO:0007669"/>
    <property type="project" value="UniProtKB-KW"/>
</dbReference>
<dbReference type="InterPro" id="IPR042102">
    <property type="entry name" value="RNA_pol_Rpb1_3_sf"/>
</dbReference>
<evidence type="ECO:0000256" key="7">
    <source>
        <dbReference type="ARBA" id="ARBA00022833"/>
    </source>
</evidence>
<dbReference type="NCBIfam" id="TIGR02388">
    <property type="entry name" value="rpoC2_cyan"/>
    <property type="match status" value="1"/>
</dbReference>
<dbReference type="Gene3D" id="1.10.274.100">
    <property type="entry name" value="RNA polymerase Rpb1, domain 3"/>
    <property type="match status" value="1"/>
</dbReference>